<dbReference type="EMBL" id="BK015867">
    <property type="protein sequence ID" value="DAD70540.1"/>
    <property type="molecule type" value="Genomic_DNA"/>
</dbReference>
<name>A0A8S5LKD8_9CAUD</name>
<evidence type="ECO:0000313" key="1">
    <source>
        <dbReference type="EMBL" id="DAD70540.1"/>
    </source>
</evidence>
<reference evidence="1" key="1">
    <citation type="journal article" date="2021" name="Proc. Natl. Acad. Sci. U.S.A.">
        <title>A Catalog of Tens of Thousands of Viruses from Human Metagenomes Reveals Hidden Associations with Chronic Diseases.</title>
        <authorList>
            <person name="Tisza M.J."/>
            <person name="Buck C.B."/>
        </authorList>
    </citation>
    <scope>NUCLEOTIDE SEQUENCE</scope>
    <source>
        <strain evidence="1">CtcPV5</strain>
    </source>
</reference>
<protein>
    <submittedName>
        <fullName evidence="1">Uncharacterized protein</fullName>
    </submittedName>
</protein>
<sequence>MDNTFIKKYTMMKAYELGYNVYFNRNGSFNGFSGFAAVVYTRFLEDMAGGMNVPDYYNYLFTVDKNNFYDYIYKNIES</sequence>
<accession>A0A8S5LKD8</accession>
<proteinExistence type="predicted"/>
<organism evidence="1">
    <name type="scientific">Siphoviridae sp. ctcPV5</name>
    <dbReference type="NCBI Taxonomy" id="2827582"/>
    <lineage>
        <taxon>Viruses</taxon>
        <taxon>Duplodnaviria</taxon>
        <taxon>Heunggongvirae</taxon>
        <taxon>Uroviricota</taxon>
        <taxon>Caudoviricetes</taxon>
    </lineage>
</organism>